<dbReference type="PANTHER" id="PTHR36180">
    <property type="entry name" value="DNA-BINDING PROTEIN-RELATED-RELATED"/>
    <property type="match status" value="1"/>
</dbReference>
<dbReference type="PANTHER" id="PTHR36180:SF2">
    <property type="entry name" value="BRO FAMILY PROTEIN"/>
    <property type="match status" value="1"/>
</dbReference>
<gene>
    <name evidence="2" type="ORF">QO018_006064</name>
</gene>
<comment type="caution">
    <text evidence="2">The sequence shown here is derived from an EMBL/GenBank/DDBJ whole genome shotgun (WGS) entry which is preliminary data.</text>
</comment>
<dbReference type="InterPro" id="IPR003497">
    <property type="entry name" value="BRO_N_domain"/>
</dbReference>
<dbReference type="RefSeq" id="WP_209990779.1">
    <property type="nucleotide sequence ID" value="NZ_JAGINO010000037.1"/>
</dbReference>
<keyword evidence="3" id="KW-1185">Reference proteome</keyword>
<evidence type="ECO:0000313" key="2">
    <source>
        <dbReference type="EMBL" id="MDQ0537164.1"/>
    </source>
</evidence>
<dbReference type="Proteomes" id="UP001244552">
    <property type="component" value="Unassembled WGS sequence"/>
</dbReference>
<name>A0ABU0MVF4_9PROT</name>
<dbReference type="SMART" id="SM01040">
    <property type="entry name" value="Bro-N"/>
    <property type="match status" value="1"/>
</dbReference>
<dbReference type="EMBL" id="JAUSVU010000039">
    <property type="protein sequence ID" value="MDQ0537164.1"/>
    <property type="molecule type" value="Genomic_DNA"/>
</dbReference>
<evidence type="ECO:0000313" key="3">
    <source>
        <dbReference type="Proteomes" id="UP001244552"/>
    </source>
</evidence>
<organism evidence="2 3">
    <name type="scientific">Azospirillum picis</name>
    <dbReference type="NCBI Taxonomy" id="488438"/>
    <lineage>
        <taxon>Bacteria</taxon>
        <taxon>Pseudomonadati</taxon>
        <taxon>Pseudomonadota</taxon>
        <taxon>Alphaproteobacteria</taxon>
        <taxon>Rhodospirillales</taxon>
        <taxon>Azospirillaceae</taxon>
        <taxon>Azospirillum</taxon>
    </lineage>
</organism>
<feature type="domain" description="Bro-N" evidence="1">
    <location>
        <begin position="1"/>
        <end position="105"/>
    </location>
</feature>
<evidence type="ECO:0000259" key="1">
    <source>
        <dbReference type="PROSITE" id="PS51750"/>
    </source>
</evidence>
<accession>A0ABU0MVF4</accession>
<proteinExistence type="predicted"/>
<dbReference type="PROSITE" id="PS51750">
    <property type="entry name" value="BRO_N"/>
    <property type="match status" value="1"/>
</dbReference>
<dbReference type="Pfam" id="PF02498">
    <property type="entry name" value="Bro-N"/>
    <property type="match status" value="1"/>
</dbReference>
<sequence length="287" mass="31978">MTDIIPFDFDGLNVRVLMRAEGEAWFVAADVAKVLEIGRTDDAVRRLDEDERDADTIRTPGGDQKMVIINESGLYSLILTSRKPAAKRFKKWVTAEVLPSIRRTGRYQMPAADEALDDDATPAVETDYPGRAEQEYRIWLEMVREARLVAGREAARRMWARTPLPPLGLDAVEPAATDVEAAERAAECLSHLLRRSPAPPTGWDGRWHGMFLATHVATGRQCLVIANQHSALERVFAATPWANSGWRAVLARLPGILQDQRVVRFGPRSSRASWVPVELLPDQPAVP</sequence>
<reference evidence="2 3" key="1">
    <citation type="submission" date="2023-07" db="EMBL/GenBank/DDBJ databases">
        <title>Genomic Encyclopedia of Type Strains, Phase IV (KMG-IV): sequencing the most valuable type-strain genomes for metagenomic binning, comparative biology and taxonomic classification.</title>
        <authorList>
            <person name="Goeker M."/>
        </authorList>
    </citation>
    <scope>NUCLEOTIDE SEQUENCE [LARGE SCALE GENOMIC DNA]</scope>
    <source>
        <strain evidence="2 3">DSM 19922</strain>
    </source>
</reference>
<protein>
    <submittedName>
        <fullName evidence="2">Prophage antirepressor-like protein</fullName>
    </submittedName>
</protein>